<dbReference type="SMART" id="SM00563">
    <property type="entry name" value="PlsC"/>
    <property type="match status" value="1"/>
</dbReference>
<keyword evidence="2" id="KW-0444">Lipid biosynthesis</keyword>
<dbReference type="Proteomes" id="UP000602745">
    <property type="component" value="Unassembled WGS sequence"/>
</dbReference>
<evidence type="ECO:0000313" key="8">
    <source>
        <dbReference type="Proteomes" id="UP000602745"/>
    </source>
</evidence>
<dbReference type="PANTHER" id="PTHR10434">
    <property type="entry name" value="1-ACYL-SN-GLYCEROL-3-PHOSPHATE ACYLTRANSFERASE"/>
    <property type="match status" value="1"/>
</dbReference>
<evidence type="ECO:0000256" key="2">
    <source>
        <dbReference type="ARBA" id="ARBA00022516"/>
    </source>
</evidence>
<evidence type="ECO:0000313" key="7">
    <source>
        <dbReference type="EMBL" id="GGE29045.1"/>
    </source>
</evidence>
<name>A0A8J2VKV9_9RHOB</name>
<comment type="caution">
    <text evidence="7">The sequence shown here is derived from an EMBL/GenBank/DDBJ whole genome shotgun (WGS) entry which is preliminary data.</text>
</comment>
<dbReference type="CDD" id="cd07989">
    <property type="entry name" value="LPLAT_AGPAT-like"/>
    <property type="match status" value="1"/>
</dbReference>
<keyword evidence="5 7" id="KW-0012">Acyltransferase</keyword>
<sequence>MRPSAAFAIAFLAPAVLIGIPLQYLALKASPGLARQIPNLFHRWVNHVLGIRRTLVGAPHSGGPLLMASSHASWLDITVLSAIAPVSFVAKSEVGDWPLFGLFARLQRTVFVDRTRRSATGRTTAEMAERLGSGDALVLFPEGTSNDGNRVYPFRSALLGAASAALTASADKPVWVQPVAIVYRGIHGVPGGRRIRPRLAWYGDMDLAPHLLDVLAMGAIDVTVVFGDPVLLEAAVDRKALARELERNVRAMAAKARSGEVASAI</sequence>
<keyword evidence="3" id="KW-0808">Transferase</keyword>
<comment type="pathway">
    <text evidence="1">Lipid metabolism.</text>
</comment>
<evidence type="ECO:0000256" key="5">
    <source>
        <dbReference type="ARBA" id="ARBA00023315"/>
    </source>
</evidence>
<feature type="domain" description="Phospholipid/glycerol acyltransferase" evidence="6">
    <location>
        <begin position="65"/>
        <end position="184"/>
    </location>
</feature>
<keyword evidence="8" id="KW-1185">Reference proteome</keyword>
<dbReference type="GO" id="GO:0006654">
    <property type="term" value="P:phosphatidic acid biosynthetic process"/>
    <property type="evidence" value="ECO:0007669"/>
    <property type="project" value="TreeGrafter"/>
</dbReference>
<dbReference type="GO" id="GO:0003841">
    <property type="term" value="F:1-acylglycerol-3-phosphate O-acyltransferase activity"/>
    <property type="evidence" value="ECO:0007669"/>
    <property type="project" value="TreeGrafter"/>
</dbReference>
<dbReference type="InterPro" id="IPR002123">
    <property type="entry name" value="Plipid/glycerol_acylTrfase"/>
</dbReference>
<reference evidence="7" key="2">
    <citation type="submission" date="2020-09" db="EMBL/GenBank/DDBJ databases">
        <authorList>
            <person name="Sun Q."/>
            <person name="Sedlacek I."/>
        </authorList>
    </citation>
    <scope>NUCLEOTIDE SEQUENCE</scope>
    <source>
        <strain evidence="7">CCM 7684</strain>
    </source>
</reference>
<dbReference type="EMBL" id="BMCP01000001">
    <property type="protein sequence ID" value="GGE29045.1"/>
    <property type="molecule type" value="Genomic_DNA"/>
</dbReference>
<dbReference type="RefSeq" id="WP_188407909.1">
    <property type="nucleotide sequence ID" value="NZ_BMCP01000001.1"/>
</dbReference>
<organism evidence="7 8">
    <name type="scientific">Agaricicola taiwanensis</name>
    <dbReference type="NCBI Taxonomy" id="591372"/>
    <lineage>
        <taxon>Bacteria</taxon>
        <taxon>Pseudomonadati</taxon>
        <taxon>Pseudomonadota</taxon>
        <taxon>Alphaproteobacteria</taxon>
        <taxon>Rhodobacterales</taxon>
        <taxon>Paracoccaceae</taxon>
        <taxon>Agaricicola</taxon>
    </lineage>
</organism>
<protein>
    <submittedName>
        <fullName evidence="7">1-acyl-sn-glycerol-3-phosphate acyltransferase</fullName>
    </submittedName>
</protein>
<gene>
    <name evidence="7" type="primary">plsC</name>
    <name evidence="7" type="ORF">GCM10007276_02750</name>
</gene>
<evidence type="ECO:0000256" key="1">
    <source>
        <dbReference type="ARBA" id="ARBA00005189"/>
    </source>
</evidence>
<evidence type="ECO:0000259" key="6">
    <source>
        <dbReference type="SMART" id="SM00563"/>
    </source>
</evidence>
<accession>A0A8J2VKV9</accession>
<dbReference type="AlphaFoldDB" id="A0A8J2VKV9"/>
<dbReference type="SUPFAM" id="SSF69593">
    <property type="entry name" value="Glycerol-3-phosphate (1)-acyltransferase"/>
    <property type="match status" value="1"/>
</dbReference>
<dbReference type="PANTHER" id="PTHR10434:SF64">
    <property type="entry name" value="1-ACYL-SN-GLYCEROL-3-PHOSPHATE ACYLTRANSFERASE-RELATED"/>
    <property type="match status" value="1"/>
</dbReference>
<evidence type="ECO:0000256" key="3">
    <source>
        <dbReference type="ARBA" id="ARBA00022679"/>
    </source>
</evidence>
<keyword evidence="4" id="KW-0443">Lipid metabolism</keyword>
<proteinExistence type="predicted"/>
<reference evidence="7" key="1">
    <citation type="journal article" date="2014" name="Int. J. Syst. Evol. Microbiol.">
        <title>Complete genome sequence of Corynebacterium casei LMG S-19264T (=DSM 44701T), isolated from a smear-ripened cheese.</title>
        <authorList>
            <consortium name="US DOE Joint Genome Institute (JGI-PGF)"/>
            <person name="Walter F."/>
            <person name="Albersmeier A."/>
            <person name="Kalinowski J."/>
            <person name="Ruckert C."/>
        </authorList>
    </citation>
    <scope>NUCLEOTIDE SEQUENCE</scope>
    <source>
        <strain evidence="7">CCM 7684</strain>
    </source>
</reference>
<dbReference type="Pfam" id="PF01553">
    <property type="entry name" value="Acyltransferase"/>
    <property type="match status" value="1"/>
</dbReference>
<evidence type="ECO:0000256" key="4">
    <source>
        <dbReference type="ARBA" id="ARBA00023098"/>
    </source>
</evidence>